<evidence type="ECO:0000313" key="2">
    <source>
        <dbReference type="EMBL" id="CAH3898208.1"/>
    </source>
</evidence>
<keyword evidence="1" id="KW-0472">Membrane</keyword>
<gene>
    <name evidence="2" type="ORF">PIBRA_LOCUS847</name>
</gene>
<keyword evidence="3" id="KW-1185">Reference proteome</keyword>
<evidence type="ECO:0000256" key="1">
    <source>
        <dbReference type="SAM" id="Phobius"/>
    </source>
</evidence>
<accession>A0A9P0SUM3</accession>
<comment type="caution">
    <text evidence="2">The sequence shown here is derived from an EMBL/GenBank/DDBJ whole genome shotgun (WGS) entry which is preliminary data.</text>
</comment>
<feature type="transmembrane region" description="Helical" evidence="1">
    <location>
        <begin position="32"/>
        <end position="53"/>
    </location>
</feature>
<dbReference type="AlphaFoldDB" id="A0A9P0SUM3"/>
<keyword evidence="1" id="KW-0812">Transmembrane</keyword>
<organism evidence="2 3">
    <name type="scientific">Pieris brassicae</name>
    <name type="common">White butterfly</name>
    <name type="synonym">Large white butterfly</name>
    <dbReference type="NCBI Taxonomy" id="7116"/>
    <lineage>
        <taxon>Eukaryota</taxon>
        <taxon>Metazoa</taxon>
        <taxon>Ecdysozoa</taxon>
        <taxon>Arthropoda</taxon>
        <taxon>Hexapoda</taxon>
        <taxon>Insecta</taxon>
        <taxon>Pterygota</taxon>
        <taxon>Neoptera</taxon>
        <taxon>Endopterygota</taxon>
        <taxon>Lepidoptera</taxon>
        <taxon>Glossata</taxon>
        <taxon>Ditrysia</taxon>
        <taxon>Papilionoidea</taxon>
        <taxon>Pieridae</taxon>
        <taxon>Pierinae</taxon>
        <taxon>Pieris</taxon>
    </lineage>
</organism>
<reference evidence="2" key="1">
    <citation type="submission" date="2022-05" db="EMBL/GenBank/DDBJ databases">
        <authorList>
            <person name="Okamura Y."/>
        </authorList>
    </citation>
    <scope>NUCLEOTIDE SEQUENCE</scope>
</reference>
<keyword evidence="1" id="KW-1133">Transmembrane helix</keyword>
<protein>
    <submittedName>
        <fullName evidence="2">Uncharacterized protein</fullName>
    </submittedName>
</protein>
<dbReference type="Proteomes" id="UP001152562">
    <property type="component" value="Unassembled WGS sequence"/>
</dbReference>
<name>A0A9P0SUM3_PIEBR</name>
<evidence type="ECO:0000313" key="3">
    <source>
        <dbReference type="Proteomes" id="UP001152562"/>
    </source>
</evidence>
<proteinExistence type="predicted"/>
<sequence length="78" mass="9317">MNRFKNGDFMFEARRGSRLINKFSDPRVFCKLTHVCELFLCISCFIPVLLWLLRVQIVSALKCLKQKDFNVKKREDVY</sequence>
<dbReference type="EMBL" id="CALOZG010000001">
    <property type="protein sequence ID" value="CAH3898208.1"/>
    <property type="molecule type" value="Genomic_DNA"/>
</dbReference>